<gene>
    <name evidence="2" type="ORF">TQ37_04430</name>
</gene>
<dbReference type="CDD" id="cd06127">
    <property type="entry name" value="DEDDh"/>
    <property type="match status" value="1"/>
</dbReference>
<feature type="domain" description="Exonuclease" evidence="1">
    <location>
        <begin position="11"/>
        <end position="175"/>
    </location>
</feature>
<dbReference type="InterPro" id="IPR012337">
    <property type="entry name" value="RNaseH-like_sf"/>
</dbReference>
<dbReference type="Gene3D" id="3.30.420.10">
    <property type="entry name" value="Ribonuclease H-like superfamily/Ribonuclease H"/>
    <property type="match status" value="1"/>
</dbReference>
<dbReference type="PATRIC" id="fig|1608419.3.peg.2432"/>
<dbReference type="SUPFAM" id="SSF53098">
    <property type="entry name" value="Ribonuclease H-like"/>
    <property type="match status" value="1"/>
</dbReference>
<dbReference type="EMBL" id="JYFQ01000090">
    <property type="protein sequence ID" value="KKZ13398.1"/>
    <property type="molecule type" value="Genomic_DNA"/>
</dbReference>
<dbReference type="GO" id="GO:0003676">
    <property type="term" value="F:nucleic acid binding"/>
    <property type="evidence" value="ECO:0007669"/>
    <property type="project" value="InterPro"/>
</dbReference>
<dbReference type="SMART" id="SM00479">
    <property type="entry name" value="EXOIII"/>
    <property type="match status" value="1"/>
</dbReference>
<sequence>MAMTTPTVPTTLLILDLETTGLHPGQDHCIELAAVLFSVSLRTTLNQVSTLFPVEENQAEGINGIPAAASQCRQPWRQALELFVAMAQHADAAVAHNVAFDRPWFGQPPLPALPLPWICTCDDVVWPSRLNLKPKPSLQALALAHGIPVWASHRALTDCTYLAQVFSRCTDLEGLLLESRQPRELYKARVSYEQRHMAKAAGFHWNSLVPGAWARRLSVSQRERLSFPVELVSDSHG</sequence>
<dbReference type="AlphaFoldDB" id="A0A0G8AVS6"/>
<reference evidence="2 3" key="1">
    <citation type="submission" date="2015-02" db="EMBL/GenBank/DDBJ databases">
        <authorList>
            <person name="Slaby B."/>
            <person name="Hentschel U."/>
        </authorList>
    </citation>
    <scope>NUCLEOTIDE SEQUENCE [LARGE SCALE GENOMIC DNA]</scope>
    <source>
        <strain evidence="2">15L</strain>
    </source>
</reference>
<comment type="caution">
    <text evidence="2">The sequence shown here is derived from an EMBL/GenBank/DDBJ whole genome shotgun (WGS) entry which is preliminary data.</text>
</comment>
<evidence type="ECO:0000313" key="2">
    <source>
        <dbReference type="EMBL" id="KKZ13398.1"/>
    </source>
</evidence>
<dbReference type="STRING" id="431041.FLM9_1485"/>
<dbReference type="InterPro" id="IPR013520">
    <property type="entry name" value="Ribonucl_H"/>
</dbReference>
<reference evidence="2 3" key="2">
    <citation type="submission" date="2015-05" db="EMBL/GenBank/DDBJ databases">
        <title>Lifestyle Evolution in Cyanobacterial Symbionts of Sponges.</title>
        <authorList>
            <person name="Burgsdorf I."/>
            <person name="Slaby B.M."/>
            <person name="Handley K.M."/>
            <person name="Haber M."/>
            <person name="Blom J."/>
            <person name="Marshall C.W."/>
            <person name="Gilbert J.A."/>
            <person name="Hentschel U."/>
            <person name="Steindler L."/>
        </authorList>
    </citation>
    <scope>NUCLEOTIDE SEQUENCE [LARGE SCALE GENOMIC DNA]</scope>
    <source>
        <strain evidence="2">15L</strain>
    </source>
</reference>
<evidence type="ECO:0000259" key="1">
    <source>
        <dbReference type="SMART" id="SM00479"/>
    </source>
</evidence>
<dbReference type="Pfam" id="PF00929">
    <property type="entry name" value="RNase_T"/>
    <property type="match status" value="1"/>
</dbReference>
<proteinExistence type="predicted"/>
<dbReference type="InterPro" id="IPR036397">
    <property type="entry name" value="RNaseH_sf"/>
</dbReference>
<name>A0A0G8AVS6_9SYNE</name>
<accession>A0A0G8AVS6</accession>
<dbReference type="GO" id="GO:0004527">
    <property type="term" value="F:exonuclease activity"/>
    <property type="evidence" value="ECO:0007669"/>
    <property type="project" value="UniProtKB-ARBA"/>
</dbReference>
<dbReference type="Proteomes" id="UP000035037">
    <property type="component" value="Unassembled WGS sequence"/>
</dbReference>
<organism evidence="2 3">
    <name type="scientific">Candidatus Synechococcus spongiarum 15L</name>
    <dbReference type="NCBI Taxonomy" id="1608419"/>
    <lineage>
        <taxon>Bacteria</taxon>
        <taxon>Bacillati</taxon>
        <taxon>Cyanobacteriota</taxon>
        <taxon>Cyanophyceae</taxon>
        <taxon>Synechococcales</taxon>
        <taxon>Synechococcaceae</taxon>
        <taxon>Synechococcus</taxon>
    </lineage>
</organism>
<protein>
    <submittedName>
        <fullName evidence="2">DNA polymerase III subunit epsilon</fullName>
    </submittedName>
</protein>
<evidence type="ECO:0000313" key="3">
    <source>
        <dbReference type="Proteomes" id="UP000035037"/>
    </source>
</evidence>